<dbReference type="InterPro" id="IPR001753">
    <property type="entry name" value="Enoyl-CoA_hydra/iso"/>
</dbReference>
<dbReference type="EMBL" id="JAAWWK010000001">
    <property type="protein sequence ID" value="NKI16103.1"/>
    <property type="molecule type" value="Genomic_DNA"/>
</dbReference>
<dbReference type="PANTHER" id="PTHR43684:SF1">
    <property type="entry name" value="ENOYL-COA DELTA ISOMERASE 2"/>
    <property type="match status" value="1"/>
</dbReference>
<organism evidence="6 7">
    <name type="scientific">Spongiibacter thalassae</name>
    <dbReference type="NCBI Taxonomy" id="2721624"/>
    <lineage>
        <taxon>Bacteria</taxon>
        <taxon>Pseudomonadati</taxon>
        <taxon>Pseudomonadota</taxon>
        <taxon>Gammaproteobacteria</taxon>
        <taxon>Cellvibrionales</taxon>
        <taxon>Spongiibacteraceae</taxon>
        <taxon>Spongiibacter</taxon>
    </lineage>
</organism>
<dbReference type="PANTHER" id="PTHR43684">
    <property type="match status" value="1"/>
</dbReference>
<keyword evidence="4" id="KW-0413">Isomerase</keyword>
<dbReference type="Proteomes" id="UP000765845">
    <property type="component" value="Unassembled WGS sequence"/>
</dbReference>
<reference evidence="6 7" key="1">
    <citation type="submission" date="2020-04" db="EMBL/GenBank/DDBJ databases">
        <authorList>
            <person name="Yoon J."/>
        </authorList>
    </citation>
    <scope>NUCLEOTIDE SEQUENCE [LARGE SCALE GENOMIC DNA]</scope>
    <source>
        <strain evidence="6 7">KMU-166</strain>
    </source>
</reference>
<evidence type="ECO:0000256" key="1">
    <source>
        <dbReference type="ARBA" id="ARBA00004275"/>
    </source>
</evidence>
<evidence type="ECO:0000256" key="2">
    <source>
        <dbReference type="ARBA" id="ARBA00005254"/>
    </source>
</evidence>
<dbReference type="Gene3D" id="3.90.226.10">
    <property type="entry name" value="2-enoyl-CoA Hydratase, Chain A, domain 1"/>
    <property type="match status" value="1"/>
</dbReference>
<keyword evidence="3" id="KW-0576">Peroxisome</keyword>
<keyword evidence="5" id="KW-0812">Transmembrane</keyword>
<dbReference type="InterPro" id="IPR051053">
    <property type="entry name" value="ECH/Chromodomain_protein"/>
</dbReference>
<sequence>MELSAFTFSVSDGVAHITLAQPKRGNPFDATFCEEFKRIAIECDERRDIRAVLIDAEGPYFSVGGDLKTFANGERDALPRFIKDATANIHMGLSRMARMDAPVILAANTLIAGGGVAMAAAADFVLVGPEARFYAAFAGIGFSCDCGSSYFLPRRVGSRKAFSFFARNENWTAQQAVDYGLASELHPAETLADAAKNLAEELAKGPTFTIGKYKNLFLSSFSNTLETQMEAEARTLADCTRTDDTWNAVLAVARKEPVTFKYK</sequence>
<dbReference type="Pfam" id="PF00378">
    <property type="entry name" value="ECH_1"/>
    <property type="match status" value="1"/>
</dbReference>
<dbReference type="Gene3D" id="1.10.12.10">
    <property type="entry name" value="Lyase 2-enoyl-coa Hydratase, Chain A, domain 2"/>
    <property type="match status" value="1"/>
</dbReference>
<comment type="caution">
    <text evidence="6">The sequence shown here is derived from an EMBL/GenBank/DDBJ whole genome shotgun (WGS) entry which is preliminary data.</text>
</comment>
<evidence type="ECO:0000256" key="4">
    <source>
        <dbReference type="ARBA" id="ARBA00023235"/>
    </source>
</evidence>
<proteinExistence type="inferred from homology"/>
<dbReference type="InterPro" id="IPR029045">
    <property type="entry name" value="ClpP/crotonase-like_dom_sf"/>
</dbReference>
<gene>
    <name evidence="6" type="ORF">HCU74_01595</name>
</gene>
<keyword evidence="5" id="KW-1133">Transmembrane helix</keyword>
<accession>A0ABX1GBY0</accession>
<evidence type="ECO:0000256" key="5">
    <source>
        <dbReference type="SAM" id="Phobius"/>
    </source>
</evidence>
<dbReference type="CDD" id="cd06558">
    <property type="entry name" value="crotonase-like"/>
    <property type="match status" value="1"/>
</dbReference>
<comment type="similarity">
    <text evidence="2">Belongs to the enoyl-CoA hydratase/isomerase family.</text>
</comment>
<dbReference type="InterPro" id="IPR014748">
    <property type="entry name" value="Enoyl-CoA_hydra_C"/>
</dbReference>
<keyword evidence="5" id="KW-0472">Membrane</keyword>
<feature type="transmembrane region" description="Helical" evidence="5">
    <location>
        <begin position="133"/>
        <end position="152"/>
    </location>
</feature>
<comment type="subcellular location">
    <subcellularLocation>
        <location evidence="1">Peroxisome</location>
    </subcellularLocation>
</comment>
<keyword evidence="7" id="KW-1185">Reference proteome</keyword>
<feature type="transmembrane region" description="Helical" evidence="5">
    <location>
        <begin position="103"/>
        <end position="127"/>
    </location>
</feature>
<evidence type="ECO:0000313" key="6">
    <source>
        <dbReference type="EMBL" id="NKI16103.1"/>
    </source>
</evidence>
<evidence type="ECO:0000313" key="7">
    <source>
        <dbReference type="Proteomes" id="UP000765845"/>
    </source>
</evidence>
<evidence type="ECO:0000256" key="3">
    <source>
        <dbReference type="ARBA" id="ARBA00023140"/>
    </source>
</evidence>
<name>A0ABX1GBY0_9GAMM</name>
<dbReference type="RefSeq" id="WP_168448641.1">
    <property type="nucleotide sequence ID" value="NZ_JAAWWK010000001.1"/>
</dbReference>
<dbReference type="SUPFAM" id="SSF52096">
    <property type="entry name" value="ClpP/crotonase"/>
    <property type="match status" value="1"/>
</dbReference>
<protein>
    <submittedName>
        <fullName evidence="6">Enoyl-CoA hydratase/isomerase family protein</fullName>
    </submittedName>
</protein>